<protein>
    <submittedName>
        <fullName evidence="1">Uncharacterized protein</fullName>
    </submittedName>
</protein>
<dbReference type="RefSeq" id="XP_040641511.1">
    <property type="nucleotide sequence ID" value="XM_040778764.1"/>
</dbReference>
<accession>A0A017SLG8</accession>
<evidence type="ECO:0000313" key="1">
    <source>
        <dbReference type="EMBL" id="EYE97823.1"/>
    </source>
</evidence>
<organism evidence="1 2">
    <name type="scientific">Aspergillus ruber (strain CBS 135680)</name>
    <dbReference type="NCBI Taxonomy" id="1388766"/>
    <lineage>
        <taxon>Eukaryota</taxon>
        <taxon>Fungi</taxon>
        <taxon>Dikarya</taxon>
        <taxon>Ascomycota</taxon>
        <taxon>Pezizomycotina</taxon>
        <taxon>Eurotiomycetes</taxon>
        <taxon>Eurotiomycetidae</taxon>
        <taxon>Eurotiales</taxon>
        <taxon>Aspergillaceae</taxon>
        <taxon>Aspergillus</taxon>
        <taxon>Aspergillus subgen. Aspergillus</taxon>
    </lineage>
</organism>
<reference evidence="2" key="1">
    <citation type="journal article" date="2014" name="Nat. Commun.">
        <title>Genomic adaptations of the halophilic Dead Sea filamentous fungus Eurotium rubrum.</title>
        <authorList>
            <person name="Kis-Papo T."/>
            <person name="Weig A.R."/>
            <person name="Riley R."/>
            <person name="Persoh D."/>
            <person name="Salamov A."/>
            <person name="Sun H."/>
            <person name="Lipzen A."/>
            <person name="Wasser S.P."/>
            <person name="Rambold G."/>
            <person name="Grigoriev I.V."/>
            <person name="Nevo E."/>
        </authorList>
    </citation>
    <scope>NUCLEOTIDE SEQUENCE [LARGE SCALE GENOMIC DNA]</scope>
    <source>
        <strain evidence="2">CBS 135680</strain>
    </source>
</reference>
<dbReference type="OrthoDB" id="5377405at2759"/>
<keyword evidence="2" id="KW-1185">Reference proteome</keyword>
<dbReference type="HOGENOM" id="CLU_1383881_0_0_1"/>
<evidence type="ECO:0000313" key="2">
    <source>
        <dbReference type="Proteomes" id="UP000019804"/>
    </source>
</evidence>
<dbReference type="STRING" id="1388766.A0A017SLG8"/>
<dbReference type="AlphaFoldDB" id="A0A017SLG8"/>
<sequence>MAGADCANIRRQFAATNYDDDGDEMLHDILNVLYSVQPKEFGIPQNKFRAVVKLLVTTYFGKPRVPVEQLTDLDHVVDCIVCPVIQKPGIGITWDRFEQAVGNGMPLLMEGLQRLLGPFYGDLEDDNITVSLPEPGKVATLPVLAQMSSLGVFPWWFVCVKPPKYYNISAMTVTASALAEDLDVLPNKAPPIKSKFY</sequence>
<proteinExistence type="predicted"/>
<dbReference type="GeneID" id="63693888"/>
<dbReference type="EMBL" id="KK088415">
    <property type="protein sequence ID" value="EYE97823.1"/>
    <property type="molecule type" value="Genomic_DNA"/>
</dbReference>
<dbReference type="Proteomes" id="UP000019804">
    <property type="component" value="Unassembled WGS sequence"/>
</dbReference>
<name>A0A017SLG8_ASPRC</name>
<gene>
    <name evidence="1" type="ORF">EURHEDRAFT_375642</name>
</gene>